<feature type="compositionally biased region" description="Polar residues" evidence="2">
    <location>
        <begin position="475"/>
        <end position="491"/>
    </location>
</feature>
<comment type="caution">
    <text evidence="4">The sequence shown here is derived from an EMBL/GenBank/DDBJ whole genome shotgun (WGS) entry which is preliminary data.</text>
</comment>
<evidence type="ECO:0000313" key="5">
    <source>
        <dbReference type="Proteomes" id="UP001515480"/>
    </source>
</evidence>
<dbReference type="SMART" id="SM00717">
    <property type="entry name" value="SANT"/>
    <property type="match status" value="1"/>
</dbReference>
<dbReference type="InterPro" id="IPR017884">
    <property type="entry name" value="SANT_dom"/>
</dbReference>
<dbReference type="InterPro" id="IPR001005">
    <property type="entry name" value="SANT/Myb"/>
</dbReference>
<evidence type="ECO:0000313" key="4">
    <source>
        <dbReference type="EMBL" id="KAL1528092.1"/>
    </source>
</evidence>
<keyword evidence="5" id="KW-1185">Reference proteome</keyword>
<feature type="region of interest" description="Disordered" evidence="2">
    <location>
        <begin position="1120"/>
        <end position="1150"/>
    </location>
</feature>
<sequence length="1216" mass="128034">MGAGRDDLRKTGFERAVGGRGGGMGSRDDGAQLAQGGVKRRRSPEDFEEGEIIDATSERPPGVSIREPDRMGPLPGGKGPPIGLQRSWSGGRGSGFDQPPPGFPGGRGGKGVNLMPSRDPIRSVEHGKGFDGRGVGGKGGKGFAGLRFEGGKAGYHDGKGMGGVGKGVPGGKGGLIGGPDQARTRDAQAIPRDRISRSFSAPLVPPPPPPPPQPQSGHAPPVRAALPELPQRHVQPPPPPSRQASTQPPPPLGMPVPPPPPPSLVPPPPPAVPPLIDRRTSESTHDNVDFASDWEHERERERGRERRRQKMRFEEGPPLGGPADERAAWHASFASSSLPPTPSRSQSGTSPLPRRAPPAEHEPVGTRPIGCASATTSEGEGAVGSTPLPVAAPAPAASLLDMSMGGIAPRTEGASHPIDFTLSGSAAASPFAIPSAATPSFATAFLSSSPAAPPRSCSSSLPTLPTSTRSEHSELSGSTQLPTSISESMTAAASEPCATSLDTSAGSRRPRGRLGWGQGLAARGLTKPSEPKQPTVSESDEPASPSAKKDEAASPIATPKRTSALEPIVETEVSSAPAEVAAEVAAVHPRLDSSAAASCGGLPPSNESPAAYSLPPAPSTLTSTAPATTAIATAVATTVANAVANAVAMPAVVPSAALRAPAVDPPPAPMEIEQAAALPEPSARPRPPDAPYRIPTIAAASAVPAGASRTSSADFLRAPSRTGSSESCEKLERAAEKEASRTTSAEELVVKAETQDIKVDLAPLKDMEKPLETREAILMKIDELESAIEAQEQKIEAAEARRAAAAAEARVQLSATRRASSPKLPDEAGRVDVFDNAASRGAREGSEVYVLNAQKAEQARSALLSISGLPPEAQQERAQGTMPNELPCYRANLEREERLREKLLPFVLQRARELATNSSQLRRKYLELQRVWEGSLARRERDRDNRIARRLEAQKDKVDDPKAAGTESTGGGRASSRSAGAGALGSSRRDRSIGSFDVVRSEEEMNAVLAQLAAEEKRERSDLWIANQCAKDTPMILEPTRSLLVSFETRNGLIEDVVGEEKERRKRCVWTEHEKKTFVDKWMVYPKNFRKIKSFLEWKSLADCVNFYYVNKHKLDLKRGLRAHQSRRGRGGYQSTPKPTPISQAKPATTPKACDEAAFVVNPFRQGMRARPRNMCYKESALGDAAAGVEGGVGVGASSEDTPAPHSVPGRAAAAG</sequence>
<feature type="compositionally biased region" description="Low complexity" evidence="2">
    <location>
        <begin position="974"/>
        <end position="986"/>
    </location>
</feature>
<evidence type="ECO:0000259" key="3">
    <source>
        <dbReference type="PROSITE" id="PS51293"/>
    </source>
</evidence>
<name>A0AB34K4M8_PRYPA</name>
<evidence type="ECO:0000256" key="2">
    <source>
        <dbReference type="SAM" id="MobiDB-lite"/>
    </source>
</evidence>
<proteinExistence type="predicted"/>
<dbReference type="InterPro" id="IPR009057">
    <property type="entry name" value="Homeodomain-like_sf"/>
</dbReference>
<dbReference type="GO" id="GO:0005654">
    <property type="term" value="C:nucleoplasm"/>
    <property type="evidence" value="ECO:0007669"/>
    <property type="project" value="UniProtKB-ARBA"/>
</dbReference>
<feature type="compositionally biased region" description="Pro residues" evidence="2">
    <location>
        <begin position="203"/>
        <end position="214"/>
    </location>
</feature>
<feature type="compositionally biased region" description="Basic and acidic residues" evidence="2">
    <location>
        <begin position="1"/>
        <end position="13"/>
    </location>
</feature>
<dbReference type="Proteomes" id="UP001515480">
    <property type="component" value="Unassembled WGS sequence"/>
</dbReference>
<evidence type="ECO:0000256" key="1">
    <source>
        <dbReference type="SAM" id="Coils"/>
    </source>
</evidence>
<accession>A0AB34K4M8</accession>
<feature type="region of interest" description="Disordered" evidence="2">
    <location>
        <begin position="1191"/>
        <end position="1216"/>
    </location>
</feature>
<feature type="compositionally biased region" description="Basic and acidic residues" evidence="2">
    <location>
        <begin position="950"/>
        <end position="962"/>
    </location>
</feature>
<dbReference type="GO" id="GO:0006357">
    <property type="term" value="P:regulation of transcription by RNA polymerase II"/>
    <property type="evidence" value="ECO:0007669"/>
    <property type="project" value="TreeGrafter"/>
</dbReference>
<keyword evidence="1" id="KW-0175">Coiled coil</keyword>
<feature type="compositionally biased region" description="Basic and acidic residues" evidence="2">
    <location>
        <begin position="119"/>
        <end position="131"/>
    </location>
</feature>
<feature type="compositionally biased region" description="Basic residues" evidence="2">
    <location>
        <begin position="1120"/>
        <end position="1130"/>
    </location>
</feature>
<dbReference type="EMBL" id="JBGBPQ010000002">
    <property type="protein sequence ID" value="KAL1528092.1"/>
    <property type="molecule type" value="Genomic_DNA"/>
</dbReference>
<feature type="compositionally biased region" description="Low complexity" evidence="2">
    <location>
        <begin position="608"/>
        <end position="617"/>
    </location>
</feature>
<feature type="compositionally biased region" description="Basic and acidic residues" evidence="2">
    <location>
        <begin position="276"/>
        <end position="304"/>
    </location>
</feature>
<dbReference type="InterPro" id="IPR051571">
    <property type="entry name" value="N-CoR_corepressor"/>
</dbReference>
<feature type="compositionally biased region" description="Pro residues" evidence="2">
    <location>
        <begin position="235"/>
        <end position="273"/>
    </location>
</feature>
<protein>
    <recommendedName>
        <fullName evidence="3">SANT domain-containing protein</fullName>
    </recommendedName>
</protein>
<feature type="compositionally biased region" description="Low complexity" evidence="2">
    <location>
        <begin position="446"/>
        <end position="468"/>
    </location>
</feature>
<feature type="region of interest" description="Disordered" evidence="2">
    <location>
        <begin position="596"/>
        <end position="617"/>
    </location>
</feature>
<dbReference type="SUPFAM" id="SSF46689">
    <property type="entry name" value="Homeodomain-like"/>
    <property type="match status" value="1"/>
</dbReference>
<dbReference type="AlphaFoldDB" id="A0AB34K4M8"/>
<dbReference type="PROSITE" id="PS51293">
    <property type="entry name" value="SANT"/>
    <property type="match status" value="1"/>
</dbReference>
<feature type="region of interest" description="Disordered" evidence="2">
    <location>
        <begin position="446"/>
        <end position="570"/>
    </location>
</feature>
<dbReference type="PANTHER" id="PTHR13992:SF39">
    <property type="entry name" value="SMRTER, ISOFORM G"/>
    <property type="match status" value="1"/>
</dbReference>
<dbReference type="PANTHER" id="PTHR13992">
    <property type="entry name" value="NUCLEAR RECEPTOR CO-REPRESSOR RELATED NCOR"/>
    <property type="match status" value="1"/>
</dbReference>
<dbReference type="GO" id="GO:0032991">
    <property type="term" value="C:protein-containing complex"/>
    <property type="evidence" value="ECO:0007669"/>
    <property type="project" value="UniProtKB-ARBA"/>
</dbReference>
<gene>
    <name evidence="4" type="ORF">AB1Y20_009457</name>
</gene>
<feature type="compositionally biased region" description="Polar residues" evidence="2">
    <location>
        <begin position="333"/>
        <end position="350"/>
    </location>
</feature>
<dbReference type="Gene3D" id="1.10.10.60">
    <property type="entry name" value="Homeodomain-like"/>
    <property type="match status" value="1"/>
</dbReference>
<feature type="region of interest" description="Disordered" evidence="2">
    <location>
        <begin position="701"/>
        <end position="729"/>
    </location>
</feature>
<feature type="region of interest" description="Disordered" evidence="2">
    <location>
        <begin position="950"/>
        <end position="989"/>
    </location>
</feature>
<reference evidence="4 5" key="1">
    <citation type="journal article" date="2024" name="Science">
        <title>Giant polyketide synthase enzymes in the biosynthesis of giant marine polyether toxins.</title>
        <authorList>
            <person name="Fallon T.R."/>
            <person name="Shende V.V."/>
            <person name="Wierzbicki I.H."/>
            <person name="Pendleton A.L."/>
            <person name="Watervoot N.F."/>
            <person name="Auber R.P."/>
            <person name="Gonzalez D.J."/>
            <person name="Wisecaver J.H."/>
            <person name="Moore B.S."/>
        </authorList>
    </citation>
    <scope>NUCLEOTIDE SEQUENCE [LARGE SCALE GENOMIC DNA]</scope>
    <source>
        <strain evidence="4 5">12B1</strain>
    </source>
</reference>
<feature type="domain" description="SANT" evidence="3">
    <location>
        <begin position="1069"/>
        <end position="1116"/>
    </location>
</feature>
<feature type="coiled-coil region" evidence="1">
    <location>
        <begin position="774"/>
        <end position="810"/>
    </location>
</feature>
<feature type="region of interest" description="Disordered" evidence="2">
    <location>
        <begin position="1"/>
        <end position="392"/>
    </location>
</feature>
<dbReference type="GO" id="GO:0000785">
    <property type="term" value="C:chromatin"/>
    <property type="evidence" value="ECO:0007669"/>
    <property type="project" value="TreeGrafter"/>
</dbReference>
<feature type="compositionally biased region" description="Gly residues" evidence="2">
    <location>
        <begin position="160"/>
        <end position="177"/>
    </location>
</feature>
<organism evidence="4 5">
    <name type="scientific">Prymnesium parvum</name>
    <name type="common">Toxic golden alga</name>
    <dbReference type="NCBI Taxonomy" id="97485"/>
    <lineage>
        <taxon>Eukaryota</taxon>
        <taxon>Haptista</taxon>
        <taxon>Haptophyta</taxon>
        <taxon>Prymnesiophyceae</taxon>
        <taxon>Prymnesiales</taxon>
        <taxon>Prymnesiaceae</taxon>
        <taxon>Prymnesium</taxon>
    </lineage>
</organism>
<feature type="compositionally biased region" description="Gly residues" evidence="2">
    <location>
        <begin position="132"/>
        <end position="143"/>
    </location>
</feature>
<feature type="compositionally biased region" description="Polar residues" evidence="2">
    <location>
        <begin position="1133"/>
        <end position="1147"/>
    </location>
</feature>
<feature type="compositionally biased region" description="Basic and acidic residues" evidence="2">
    <location>
        <begin position="182"/>
        <end position="196"/>
    </location>
</feature>